<dbReference type="InterPro" id="IPR001763">
    <property type="entry name" value="Rhodanese-like_dom"/>
</dbReference>
<dbReference type="Gene3D" id="3.40.50.720">
    <property type="entry name" value="NAD(P)-binding Rossmann-like Domain"/>
    <property type="match status" value="1"/>
</dbReference>
<dbReference type="InterPro" id="IPR036291">
    <property type="entry name" value="NAD(P)-bd_dom_sf"/>
</dbReference>
<dbReference type="PANTHER" id="PTHR43245:SF55">
    <property type="entry name" value="NAD(P)-BINDING DOMAIN-CONTAINING PROTEIN"/>
    <property type="match status" value="1"/>
</dbReference>
<proteinExistence type="predicted"/>
<dbReference type="STRING" id="521013.SAMN04488567_3127"/>
<feature type="domain" description="Rhodanese" evidence="1">
    <location>
        <begin position="4"/>
        <end position="48"/>
    </location>
</feature>
<name>A0A1G7HF33_9RHOB</name>
<dbReference type="InterPro" id="IPR050177">
    <property type="entry name" value="Lipid_A_modif_metabolic_enz"/>
</dbReference>
<accession>A0A1G7HF33</accession>
<dbReference type="EMBL" id="FNAT01000006">
    <property type="protein sequence ID" value="SDE99025.1"/>
    <property type="molecule type" value="Genomic_DNA"/>
</dbReference>
<evidence type="ECO:0000313" key="2">
    <source>
        <dbReference type="EMBL" id="SDE99025.1"/>
    </source>
</evidence>
<gene>
    <name evidence="2" type="ORF">SAMN04488567_3127</name>
</gene>
<dbReference type="Pfam" id="PF01370">
    <property type="entry name" value="Epimerase"/>
    <property type="match status" value="1"/>
</dbReference>
<keyword evidence="3" id="KW-1185">Reference proteome</keyword>
<dbReference type="InterPro" id="IPR001509">
    <property type="entry name" value="Epimerase_deHydtase"/>
</dbReference>
<evidence type="ECO:0000259" key="1">
    <source>
        <dbReference type="PROSITE" id="PS50206"/>
    </source>
</evidence>
<dbReference type="OrthoDB" id="9801785at2"/>
<organism evidence="2 3">
    <name type="scientific">Limimaricola pyoseonensis</name>
    <dbReference type="NCBI Taxonomy" id="521013"/>
    <lineage>
        <taxon>Bacteria</taxon>
        <taxon>Pseudomonadati</taxon>
        <taxon>Pseudomonadota</taxon>
        <taxon>Alphaproteobacteria</taxon>
        <taxon>Rhodobacterales</taxon>
        <taxon>Paracoccaceae</taxon>
        <taxon>Limimaricola</taxon>
    </lineage>
</organism>
<reference evidence="3" key="1">
    <citation type="submission" date="2016-10" db="EMBL/GenBank/DDBJ databases">
        <authorList>
            <person name="Varghese N."/>
            <person name="Submissions S."/>
        </authorList>
    </citation>
    <scope>NUCLEOTIDE SEQUENCE [LARGE SCALE GENOMIC DNA]</scope>
    <source>
        <strain evidence="3">DSM 21424</strain>
    </source>
</reference>
<dbReference type="PANTHER" id="PTHR43245">
    <property type="entry name" value="BIFUNCTIONAL POLYMYXIN RESISTANCE PROTEIN ARNA"/>
    <property type="match status" value="1"/>
</dbReference>
<dbReference type="CDD" id="cd08946">
    <property type="entry name" value="SDR_e"/>
    <property type="match status" value="1"/>
</dbReference>
<sequence length="300" mass="31029">MAGPVVITGAGGFVCSAMARALADAGYEVVAIDRSFDAEARAALTGIETIEADLLSGGGLPEGLSPGAVIHGAAITAAPAEAGMTPARHLAANTGLLTAMLDWAQRAGADRFLFLSSTGIFTGEDGQGAARLTEDLPATGCSPYAAAKRAGEILVRAADADDFATLSLRLGNIFGPGERARPSRPGLSLPHRLRREAAAGPVRSGHARAEREWSWLPDLARKMPALLAAMPYLEPGVLHPGAPPVLADREMARLVTGREVALPDGGEAPRPPMASIRRSPFDAVDWTPVADGLRQLGLLA</sequence>
<evidence type="ECO:0000313" key="3">
    <source>
        <dbReference type="Proteomes" id="UP000198922"/>
    </source>
</evidence>
<protein>
    <submittedName>
        <fullName evidence="2">NAD dependent epimerase/dehydratase family protein</fullName>
    </submittedName>
</protein>
<dbReference type="Proteomes" id="UP000198922">
    <property type="component" value="Unassembled WGS sequence"/>
</dbReference>
<dbReference type="PROSITE" id="PS50206">
    <property type="entry name" value="RHODANESE_3"/>
    <property type="match status" value="1"/>
</dbReference>
<dbReference type="RefSeq" id="WP_090113527.1">
    <property type="nucleotide sequence ID" value="NZ_FNAT01000006.1"/>
</dbReference>
<dbReference type="SUPFAM" id="SSF51735">
    <property type="entry name" value="NAD(P)-binding Rossmann-fold domains"/>
    <property type="match status" value="1"/>
</dbReference>
<dbReference type="AlphaFoldDB" id="A0A1G7HF33"/>